<dbReference type="EMBL" id="WNDX01000238">
    <property type="protein sequence ID" value="KAF1034676.1"/>
    <property type="molecule type" value="Genomic_DNA"/>
</dbReference>
<gene>
    <name evidence="2" type="primary">soj_3</name>
    <name evidence="2" type="ORF">GAK35_04273</name>
</gene>
<proteinExistence type="predicted"/>
<organism evidence="2 3">
    <name type="scientific">Herbaspirillum frisingense</name>
    <dbReference type="NCBI Taxonomy" id="92645"/>
    <lineage>
        <taxon>Bacteria</taxon>
        <taxon>Pseudomonadati</taxon>
        <taxon>Pseudomonadota</taxon>
        <taxon>Betaproteobacteria</taxon>
        <taxon>Burkholderiales</taxon>
        <taxon>Oxalobacteraceae</taxon>
        <taxon>Herbaspirillum</taxon>
    </lineage>
</organism>
<dbReference type="Gene3D" id="3.40.50.300">
    <property type="entry name" value="P-loop containing nucleotide triphosphate hydrolases"/>
    <property type="match status" value="1"/>
</dbReference>
<accession>A0A7V8FSN2</accession>
<sequence length="295" mass="32324">MQIHSNIGLKMKVIAFAIQKGGQGKTKTALHAGYWGLEIGQRVLFVDLDPQNAKTNLNSESLIDTESSAAVGNLSGTLRDLARSNGFDVPDDAAVASGIIDENDHRKPAYFEENGAFIQVDSRLASLNFDVNTFRKKLQIARKKFEEYAKDFDVCIIDTGPGNIYPLILAMSLADQVIAPCTMDDNAIAGLDSLTANLLEVRRQIGAEFNLAPLGILPNRINRTRARHMQSLNLLRESAWGNHVLPVELYDRGAIEESSTRAVWRTQRGETSSSVAAQEMVDACKCIYSLVGLEG</sequence>
<evidence type="ECO:0000259" key="1">
    <source>
        <dbReference type="Pfam" id="PF13614"/>
    </source>
</evidence>
<dbReference type="Pfam" id="PF13614">
    <property type="entry name" value="AAA_31"/>
    <property type="match status" value="1"/>
</dbReference>
<dbReference type="AlphaFoldDB" id="A0A7V8FSN2"/>
<dbReference type="CDD" id="cd02042">
    <property type="entry name" value="ParAB_family"/>
    <property type="match status" value="1"/>
</dbReference>
<dbReference type="InterPro" id="IPR050678">
    <property type="entry name" value="DNA_Partitioning_ATPase"/>
</dbReference>
<dbReference type="PANTHER" id="PTHR13696:SF99">
    <property type="entry name" value="COBYRINIC ACID AC-DIAMIDE SYNTHASE"/>
    <property type="match status" value="1"/>
</dbReference>
<dbReference type="InterPro" id="IPR025669">
    <property type="entry name" value="AAA_dom"/>
</dbReference>
<dbReference type="Proteomes" id="UP000462435">
    <property type="component" value="Unassembled WGS sequence"/>
</dbReference>
<protein>
    <submittedName>
        <fullName evidence="2">Sporulation initiation inhibitor protein Soj</fullName>
    </submittedName>
</protein>
<name>A0A7V8FSN2_9BURK</name>
<evidence type="ECO:0000313" key="3">
    <source>
        <dbReference type="Proteomes" id="UP000462435"/>
    </source>
</evidence>
<dbReference type="InterPro" id="IPR027417">
    <property type="entry name" value="P-loop_NTPase"/>
</dbReference>
<reference evidence="3" key="1">
    <citation type="journal article" date="2020" name="MBio">
        <title>Horizontal gene transfer to a defensive symbiont with a reduced genome amongst a multipartite beetle microbiome.</title>
        <authorList>
            <person name="Waterworth S.C."/>
            <person name="Florez L.V."/>
            <person name="Rees E.R."/>
            <person name="Hertweck C."/>
            <person name="Kaltenpoth M."/>
            <person name="Kwan J.C."/>
        </authorList>
    </citation>
    <scope>NUCLEOTIDE SEQUENCE [LARGE SCALE GENOMIC DNA]</scope>
</reference>
<comment type="caution">
    <text evidence="2">The sequence shown here is derived from an EMBL/GenBank/DDBJ whole genome shotgun (WGS) entry which is preliminary data.</text>
</comment>
<dbReference type="PANTHER" id="PTHR13696">
    <property type="entry name" value="P-LOOP CONTAINING NUCLEOSIDE TRIPHOSPHATE HYDROLASE"/>
    <property type="match status" value="1"/>
</dbReference>
<feature type="domain" description="AAA" evidence="1">
    <location>
        <begin position="11"/>
        <end position="206"/>
    </location>
</feature>
<dbReference type="SUPFAM" id="SSF52540">
    <property type="entry name" value="P-loop containing nucleoside triphosphate hydrolases"/>
    <property type="match status" value="1"/>
</dbReference>
<evidence type="ECO:0000313" key="2">
    <source>
        <dbReference type="EMBL" id="KAF1034676.1"/>
    </source>
</evidence>